<gene>
    <name evidence="1" type="ORF">SAMN05421753_101431</name>
</gene>
<organism evidence="1 2">
    <name type="scientific">Planctomicrobium piriforme</name>
    <dbReference type="NCBI Taxonomy" id="1576369"/>
    <lineage>
        <taxon>Bacteria</taxon>
        <taxon>Pseudomonadati</taxon>
        <taxon>Planctomycetota</taxon>
        <taxon>Planctomycetia</taxon>
        <taxon>Planctomycetales</taxon>
        <taxon>Planctomycetaceae</taxon>
        <taxon>Planctomicrobium</taxon>
    </lineage>
</organism>
<dbReference type="OrthoDB" id="9975874at2"/>
<dbReference type="Proteomes" id="UP000199518">
    <property type="component" value="Unassembled WGS sequence"/>
</dbReference>
<accession>A0A1I3BFT7</accession>
<keyword evidence="2" id="KW-1185">Reference proteome</keyword>
<name>A0A1I3BFT7_9PLAN</name>
<protein>
    <submittedName>
        <fullName evidence="1">Uncharacterized protein</fullName>
    </submittedName>
</protein>
<reference evidence="2" key="1">
    <citation type="submission" date="2016-10" db="EMBL/GenBank/DDBJ databases">
        <authorList>
            <person name="Varghese N."/>
            <person name="Submissions S."/>
        </authorList>
    </citation>
    <scope>NUCLEOTIDE SEQUENCE [LARGE SCALE GENOMIC DNA]</scope>
    <source>
        <strain evidence="2">DSM 26348</strain>
    </source>
</reference>
<proteinExistence type="predicted"/>
<evidence type="ECO:0000313" key="1">
    <source>
        <dbReference type="EMBL" id="SFH61132.1"/>
    </source>
</evidence>
<dbReference type="EMBL" id="FOQD01000001">
    <property type="protein sequence ID" value="SFH61132.1"/>
    <property type="molecule type" value="Genomic_DNA"/>
</dbReference>
<sequence>MAVALVWIAGLGALTWLTANPVTLNWMQFQESDVVAVGKVTGPKTIAKTEQGEWPFPDRTEITVVNLPETGAKTSQTYLFALTQAVSEKTNPGATLAGEFFVTPTHLPNEAPLIYPATQEAFEQLKDIQRHSKAE</sequence>
<evidence type="ECO:0000313" key="2">
    <source>
        <dbReference type="Proteomes" id="UP000199518"/>
    </source>
</evidence>
<dbReference type="AlphaFoldDB" id="A0A1I3BFT7"/>